<dbReference type="OrthoDB" id="3130306at2759"/>
<evidence type="ECO:0000313" key="1">
    <source>
        <dbReference type="EMBL" id="KJA19003.1"/>
    </source>
</evidence>
<keyword evidence="2" id="KW-1185">Reference proteome</keyword>
<gene>
    <name evidence="1" type="ORF">HYPSUDRAFT_69531</name>
</gene>
<dbReference type="Proteomes" id="UP000054270">
    <property type="component" value="Unassembled WGS sequence"/>
</dbReference>
<proteinExistence type="predicted"/>
<sequence>MPPNESCFPTELIDNIIDEAAVDKSLRGSTFSSMALVSHGCRHRVNKHRFSQISMDVHKTVLPRIQDLEGILASSLWQNNVGVMQHVRSVTLVLGRADNRNLRSNPSISQAIVSVLNIIFQGDGILAHNDSAYTLSIETADYRYADVEGPVRGLPFTILDPTLVCVLYDICQNTSMNTLSLKQIWDVPSSMILSSAITKLLLERAHFAPLEIENMSSRSVLPLKNLKYLSLTMSPSLLGSVLGSTAEFPSSLEVVRFRINYAGGYDVLRRLGKSIVHLILTIIHDSESDVSNSGIDCSFIDYSGFSRLQMLEIFLWGCLCPNFRRRLHG</sequence>
<protein>
    <recommendedName>
        <fullName evidence="3">F-box domain-containing protein</fullName>
    </recommendedName>
</protein>
<dbReference type="EMBL" id="KN817582">
    <property type="protein sequence ID" value="KJA19003.1"/>
    <property type="molecule type" value="Genomic_DNA"/>
</dbReference>
<reference evidence="2" key="1">
    <citation type="submission" date="2014-04" db="EMBL/GenBank/DDBJ databases">
        <title>Evolutionary Origins and Diversification of the Mycorrhizal Mutualists.</title>
        <authorList>
            <consortium name="DOE Joint Genome Institute"/>
            <consortium name="Mycorrhizal Genomics Consortium"/>
            <person name="Kohler A."/>
            <person name="Kuo A."/>
            <person name="Nagy L.G."/>
            <person name="Floudas D."/>
            <person name="Copeland A."/>
            <person name="Barry K.W."/>
            <person name="Cichocki N."/>
            <person name="Veneault-Fourrey C."/>
            <person name="LaButti K."/>
            <person name="Lindquist E.A."/>
            <person name="Lipzen A."/>
            <person name="Lundell T."/>
            <person name="Morin E."/>
            <person name="Murat C."/>
            <person name="Riley R."/>
            <person name="Ohm R."/>
            <person name="Sun H."/>
            <person name="Tunlid A."/>
            <person name="Henrissat B."/>
            <person name="Grigoriev I.V."/>
            <person name="Hibbett D.S."/>
            <person name="Martin F."/>
        </authorList>
    </citation>
    <scope>NUCLEOTIDE SEQUENCE [LARGE SCALE GENOMIC DNA]</scope>
    <source>
        <strain evidence="2">FD-334 SS-4</strain>
    </source>
</reference>
<accession>A0A0D2M6Z7</accession>
<name>A0A0D2M6Z7_HYPSF</name>
<dbReference type="AlphaFoldDB" id="A0A0D2M6Z7"/>
<evidence type="ECO:0008006" key="3">
    <source>
        <dbReference type="Google" id="ProtNLM"/>
    </source>
</evidence>
<organism evidence="1 2">
    <name type="scientific">Hypholoma sublateritium (strain FD-334 SS-4)</name>
    <dbReference type="NCBI Taxonomy" id="945553"/>
    <lineage>
        <taxon>Eukaryota</taxon>
        <taxon>Fungi</taxon>
        <taxon>Dikarya</taxon>
        <taxon>Basidiomycota</taxon>
        <taxon>Agaricomycotina</taxon>
        <taxon>Agaricomycetes</taxon>
        <taxon>Agaricomycetidae</taxon>
        <taxon>Agaricales</taxon>
        <taxon>Agaricineae</taxon>
        <taxon>Strophariaceae</taxon>
        <taxon>Hypholoma</taxon>
    </lineage>
</organism>
<evidence type="ECO:0000313" key="2">
    <source>
        <dbReference type="Proteomes" id="UP000054270"/>
    </source>
</evidence>